<keyword evidence="3" id="KW-1185">Reference proteome</keyword>
<comment type="caution">
    <text evidence="2">The sequence shown here is derived from an EMBL/GenBank/DDBJ whole genome shotgun (WGS) entry which is preliminary data.</text>
</comment>
<sequence length="220" mass="24307">MEGSSANGTSIAPATSSTGGGGSAAAVGASISVANIEEEHICEGYETDELKTIHDEDLEDESIKREVDFVKNDTERVRAVCIKRDLDSKGKGKGKGNKKDNKPNGCPWVISCLENKAIKVFQVKTFYSEHTCAIRMTNKLATRECIVPRLVPLIRIQIDIAGHVAYDYMIHRYGVKMNDAMVSRALKLAYEICEGQEKEQYAKLCDSSNSDWFAMHTIHS</sequence>
<evidence type="ECO:0008006" key="4">
    <source>
        <dbReference type="Google" id="ProtNLM"/>
    </source>
</evidence>
<feature type="region of interest" description="Disordered" evidence="1">
    <location>
        <begin position="1"/>
        <end position="24"/>
    </location>
</feature>
<accession>A0A2I0KPW1</accession>
<gene>
    <name evidence="2" type="ORF">CRG98_009026</name>
</gene>
<dbReference type="AlphaFoldDB" id="A0A2I0KPW1"/>
<organism evidence="2 3">
    <name type="scientific">Punica granatum</name>
    <name type="common">Pomegranate</name>
    <dbReference type="NCBI Taxonomy" id="22663"/>
    <lineage>
        <taxon>Eukaryota</taxon>
        <taxon>Viridiplantae</taxon>
        <taxon>Streptophyta</taxon>
        <taxon>Embryophyta</taxon>
        <taxon>Tracheophyta</taxon>
        <taxon>Spermatophyta</taxon>
        <taxon>Magnoliopsida</taxon>
        <taxon>eudicotyledons</taxon>
        <taxon>Gunneridae</taxon>
        <taxon>Pentapetalae</taxon>
        <taxon>rosids</taxon>
        <taxon>malvids</taxon>
        <taxon>Myrtales</taxon>
        <taxon>Lythraceae</taxon>
        <taxon>Punica</taxon>
    </lineage>
</organism>
<evidence type="ECO:0000313" key="3">
    <source>
        <dbReference type="Proteomes" id="UP000233551"/>
    </source>
</evidence>
<evidence type="ECO:0000313" key="2">
    <source>
        <dbReference type="EMBL" id="PKI70521.1"/>
    </source>
</evidence>
<dbReference type="Proteomes" id="UP000233551">
    <property type="component" value="Unassembled WGS sequence"/>
</dbReference>
<evidence type="ECO:0000256" key="1">
    <source>
        <dbReference type="SAM" id="MobiDB-lite"/>
    </source>
</evidence>
<name>A0A2I0KPW1_PUNGR</name>
<proteinExistence type="predicted"/>
<feature type="compositionally biased region" description="Low complexity" evidence="1">
    <location>
        <begin position="8"/>
        <end position="17"/>
    </location>
</feature>
<protein>
    <recommendedName>
        <fullName evidence="4">Transposase MuDR plant domain-containing protein</fullName>
    </recommendedName>
</protein>
<dbReference type="EMBL" id="PGOL01000438">
    <property type="protein sequence ID" value="PKI70521.1"/>
    <property type="molecule type" value="Genomic_DNA"/>
</dbReference>
<reference evidence="2 3" key="1">
    <citation type="submission" date="2017-11" db="EMBL/GenBank/DDBJ databases">
        <title>De-novo sequencing of pomegranate (Punica granatum L.) genome.</title>
        <authorList>
            <person name="Akparov Z."/>
            <person name="Amiraslanov A."/>
            <person name="Hajiyeva S."/>
            <person name="Abbasov M."/>
            <person name="Kaur K."/>
            <person name="Hamwieh A."/>
            <person name="Solovyev V."/>
            <person name="Salamov A."/>
            <person name="Braich B."/>
            <person name="Kosarev P."/>
            <person name="Mahmoud A."/>
            <person name="Hajiyev E."/>
            <person name="Babayeva S."/>
            <person name="Izzatullayeva V."/>
            <person name="Mammadov A."/>
            <person name="Mammadov A."/>
            <person name="Sharifova S."/>
            <person name="Ojaghi J."/>
            <person name="Eynullazada K."/>
            <person name="Bayramov B."/>
            <person name="Abdulazimova A."/>
            <person name="Shahmuradov I."/>
        </authorList>
    </citation>
    <scope>NUCLEOTIDE SEQUENCE [LARGE SCALE GENOMIC DNA]</scope>
    <source>
        <strain evidence="3">cv. AG2017</strain>
        <tissue evidence="2">Leaf</tissue>
    </source>
</reference>